<dbReference type="GO" id="GO:0007155">
    <property type="term" value="P:cell adhesion"/>
    <property type="evidence" value="ECO:0007669"/>
    <property type="project" value="UniProtKB-KW"/>
</dbReference>
<gene>
    <name evidence="20" type="ORF">PoB_002863400</name>
</gene>
<dbReference type="PRINTS" id="PR00011">
    <property type="entry name" value="EGFLAMININ"/>
</dbReference>
<organism evidence="20 21">
    <name type="scientific">Plakobranchus ocellatus</name>
    <dbReference type="NCBI Taxonomy" id="259542"/>
    <lineage>
        <taxon>Eukaryota</taxon>
        <taxon>Metazoa</taxon>
        <taxon>Spiralia</taxon>
        <taxon>Lophotrochozoa</taxon>
        <taxon>Mollusca</taxon>
        <taxon>Gastropoda</taxon>
        <taxon>Heterobranchia</taxon>
        <taxon>Euthyneura</taxon>
        <taxon>Panpulmonata</taxon>
        <taxon>Sacoglossa</taxon>
        <taxon>Placobranchoidea</taxon>
        <taxon>Plakobranchidae</taxon>
        <taxon>Plakobranchus</taxon>
    </lineage>
</organism>
<dbReference type="FunFam" id="2.10.25.10:FF:000067">
    <property type="entry name" value="Laminin subunit gamma 1"/>
    <property type="match status" value="1"/>
</dbReference>
<evidence type="ECO:0000256" key="15">
    <source>
        <dbReference type="SAM" id="MobiDB-lite"/>
    </source>
</evidence>
<dbReference type="EMBL" id="BLXT01003574">
    <property type="protein sequence ID" value="GFO02129.1"/>
    <property type="molecule type" value="Genomic_DNA"/>
</dbReference>
<dbReference type="PROSITE" id="PS01248">
    <property type="entry name" value="EGF_LAM_1"/>
    <property type="match status" value="4"/>
</dbReference>
<protein>
    <submittedName>
        <fullName evidence="20">Laminin subunit gamma-3</fullName>
    </submittedName>
</protein>
<evidence type="ECO:0000256" key="6">
    <source>
        <dbReference type="ARBA" id="ARBA00022869"/>
    </source>
</evidence>
<keyword evidence="2" id="KW-0964">Secreted</keyword>
<keyword evidence="8 14" id="KW-0175">Coiled coil</keyword>
<keyword evidence="6" id="KW-0084">Basement membrane</keyword>
<feature type="chain" id="PRO_5043808584" evidence="16">
    <location>
        <begin position="20"/>
        <end position="1543"/>
    </location>
</feature>
<feature type="coiled-coil region" evidence="14">
    <location>
        <begin position="1278"/>
        <end position="1305"/>
    </location>
</feature>
<dbReference type="Pfam" id="PF00052">
    <property type="entry name" value="Laminin_B"/>
    <property type="match status" value="1"/>
</dbReference>
<evidence type="ECO:0000256" key="9">
    <source>
        <dbReference type="ARBA" id="ARBA00023157"/>
    </source>
</evidence>
<evidence type="ECO:0000256" key="11">
    <source>
        <dbReference type="ARBA" id="ARBA00023292"/>
    </source>
</evidence>
<evidence type="ECO:0000256" key="4">
    <source>
        <dbReference type="ARBA" id="ARBA00022729"/>
    </source>
</evidence>
<keyword evidence="7" id="KW-0130">Cell adhesion</keyword>
<feature type="domain" description="Laminin EGF-like" evidence="17">
    <location>
        <begin position="807"/>
        <end position="859"/>
    </location>
</feature>
<dbReference type="SUPFAM" id="SSF57196">
    <property type="entry name" value="EGF/Laminin"/>
    <property type="match status" value="10"/>
</dbReference>
<dbReference type="PANTHER" id="PTHR10574:SF435">
    <property type="entry name" value="LAMININ SUBUNIT GAMMA-1"/>
    <property type="match status" value="1"/>
</dbReference>
<dbReference type="PROSITE" id="PS50027">
    <property type="entry name" value="EGF_LAM_2"/>
    <property type="match status" value="6"/>
</dbReference>
<dbReference type="FunFam" id="2.10.25.10:FF:000166">
    <property type="entry name" value="laminin subunit gamma-1"/>
    <property type="match status" value="1"/>
</dbReference>
<evidence type="ECO:0000259" key="18">
    <source>
        <dbReference type="PROSITE" id="PS51115"/>
    </source>
</evidence>
<comment type="caution">
    <text evidence="20">The sequence shown here is derived from an EMBL/GenBank/DDBJ whole genome shotgun (WGS) entry which is preliminary data.</text>
</comment>
<feature type="disulfide bond" evidence="13">
    <location>
        <begin position="340"/>
        <end position="349"/>
    </location>
</feature>
<evidence type="ECO:0000256" key="3">
    <source>
        <dbReference type="ARBA" id="ARBA00022530"/>
    </source>
</evidence>
<evidence type="ECO:0000256" key="12">
    <source>
        <dbReference type="ARBA" id="ARBA00065619"/>
    </source>
</evidence>
<keyword evidence="11 13" id="KW-0424">Laminin EGF-like domain</keyword>
<feature type="disulfide bond" evidence="13">
    <location>
        <begin position="670"/>
        <end position="679"/>
    </location>
</feature>
<feature type="domain" description="Laminin N-terminal" evidence="19">
    <location>
        <begin position="1"/>
        <end position="205"/>
    </location>
</feature>
<keyword evidence="5" id="KW-0677">Repeat</keyword>
<evidence type="ECO:0000256" key="14">
    <source>
        <dbReference type="SAM" id="Coils"/>
    </source>
</evidence>
<dbReference type="Pfam" id="PF00053">
    <property type="entry name" value="EGF_laminin"/>
    <property type="match status" value="9"/>
</dbReference>
<dbReference type="PROSITE" id="PS51115">
    <property type="entry name" value="LAMININ_IVA"/>
    <property type="match status" value="1"/>
</dbReference>
<dbReference type="SMART" id="SM00181">
    <property type="entry name" value="EGF"/>
    <property type="match status" value="5"/>
</dbReference>
<accession>A0AAV4A7C5</accession>
<feature type="domain" description="Laminin EGF-like" evidence="17">
    <location>
        <begin position="367"/>
        <end position="419"/>
    </location>
</feature>
<dbReference type="SMART" id="SM00180">
    <property type="entry name" value="EGF_Lam"/>
    <property type="match status" value="11"/>
</dbReference>
<dbReference type="Pfam" id="PF24973">
    <property type="entry name" value="EGF_LMN_ATRN"/>
    <property type="match status" value="2"/>
</dbReference>
<feature type="disulfide bond" evidence="13">
    <location>
        <begin position="832"/>
        <end position="841"/>
    </location>
</feature>
<evidence type="ECO:0000256" key="5">
    <source>
        <dbReference type="ARBA" id="ARBA00022737"/>
    </source>
</evidence>
<dbReference type="GO" id="GO:0005604">
    <property type="term" value="C:basement membrane"/>
    <property type="evidence" value="ECO:0007669"/>
    <property type="project" value="UniProtKB-SubCell"/>
</dbReference>
<comment type="subunit">
    <text evidence="12">Laminin is a complex glycoprotein, consisting of three different polypeptide chains (alpha, beta, gamma), which are bound to each other by disulfide bonds into a cross-shaped molecule comprising one long and three short arms with globules at each end.</text>
</comment>
<dbReference type="SMART" id="SM00136">
    <property type="entry name" value="LamNT"/>
    <property type="match status" value="1"/>
</dbReference>
<feature type="domain" description="Laminin EGF-like" evidence="17">
    <location>
        <begin position="652"/>
        <end position="700"/>
    </location>
</feature>
<dbReference type="PANTHER" id="PTHR10574">
    <property type="entry name" value="NETRIN/LAMININ-RELATED"/>
    <property type="match status" value="1"/>
</dbReference>
<dbReference type="InterPro" id="IPR050440">
    <property type="entry name" value="Laminin/Netrin_ECM"/>
</dbReference>
<evidence type="ECO:0000259" key="19">
    <source>
        <dbReference type="PROSITE" id="PS51117"/>
    </source>
</evidence>
<name>A0AAV4A7C5_9GAST</name>
<sequence>MLWNPIYVILLATLGGARSHDSRTPADLRADSLANVPSAPSRQADKGRHGRFCRGLTILLQKSFEITYVNLRFYSPRPESFAIYKRSREDGPWEPYQFYSGSCEKTYGLPRNGILTESNEDQAVCTKEFSGISPLTGGSVAFSTLEGRPSMFNFNHSPKLQQWVTATDIRIVLTRMNTFGDEVFGDEKVLKSYYYAISDLAVGARCKCNGHARSCARMQDPGMEDRLRCECEHNTMGVDCEQCKPFFNDQPWGRATERNAHECKPCECNGLSDTCEFDPDLYRQTGHGGRCTNCRDNTDGINCELCKRNFWRRGQECIACGCDPTGSLSLQCDERGQCRCKPGVGGERCDRCLPNYYDFSDGGCVPCECEPSGSLDNEPNCDSGTGLCQCKENVDGRRCDKCKPGYFGLNPDDPFGCTSCFCYGHSSECSSARGYHARNITSDFATGNQGWTGITRGNREVDIQYNGITQNIGASSENDMVYFLAPARYLGDQRFSYNQYLTFDLRIGEESPRPSRVDIVLEGGNQQKVETHIFAQRNPVPTIRERSFAFRIHEHPTYQWSPKVEAVGLISILSNLTAVKIRATYNENGVGFIDNIELGTASQGLVPGQPEARWVEQCQCPEGYIGQFCESCTQGYKRDPPNSGSFARCVPCECNGHSESCDTRTGRCICRDNTDGDFCERCARGFYGDATAGTADDCQPCPCPNGGPCIQLPNSDVVCTECEEGYGGNLCDVCLDGYYGDPLGDVTGQPTPCRRCICSGNIDPNAIRNCETVTGECLKCTGNTGGFSCEQCLPNYYNNSAGECTACNCYYAGTVSQPGASGCDQTNGQCLCLPNVIGRQCDMCASGYWNLASGEGCEPCDCDRVGSTNYTCEEASGQCACKDGVSGRKCDACSRYYYGFSDAGCTACNCDPIGSTDLHCDANGRCPCKENVAGRRCDRCMENKYDISAGCLDCPQCYNLVQRQVNAHRAKLRELTLLIEQTADNPSLFNDSSFVEKLSAVNESVNLLLDDARGANTGNGMIGQELDALRSTLNDLMDKLKMIASNIAKASQANEDSQADILQAEQTIDAVEKAWQAAKNYIDKEGRMALNEAQKAFEISGRSSEQMTEIARKAAALAANQTEEAQLIEDLAIIALNTSQEANRLAMEAFEMPDKTKEEIDRLEKELMDAESLYQNTKMHANSTYQKAKAAQEEALSLLHQADKQLPSLDVDALKNEAQEIKDKAADIMERAEKLSKENMELMSKVSNQTDTANDLLMEGDLVNKNISNLLAEADYARSEARKAIEAAKKTLKEANDTLRTLEEFDELVGKEDAANQAMDQVPEIKMIIEEARNTTRMAEDALSGVAADAQQALKLAEEAEATANMASKDAGDIRTKAEDTKNKANMLRDDAEELAGEVEKAESSLDTFEAQVSTDENSAKQALKAAAQAKTKAQDAYEEVTKSHALVLKIKDSLKDMGSIDMNQLMELEALLDKVDKEIMDADVDGKVQDLEERKAQIESQADKFDLDLTELLKDVENIREIKDSLPDGCFKTIPIEYKPES</sequence>
<feature type="region of interest" description="Disordered" evidence="15">
    <location>
        <begin position="18"/>
        <end position="48"/>
    </location>
</feature>
<feature type="disulfide bond" evidence="13">
    <location>
        <begin position="928"/>
        <end position="937"/>
    </location>
</feature>
<comment type="caution">
    <text evidence="13">Lacks conserved residue(s) required for the propagation of feature annotation.</text>
</comment>
<dbReference type="GO" id="GO:0009888">
    <property type="term" value="P:tissue development"/>
    <property type="evidence" value="ECO:0007669"/>
    <property type="project" value="TreeGrafter"/>
</dbReference>
<dbReference type="CDD" id="cd00055">
    <property type="entry name" value="EGF_Lam"/>
    <property type="match status" value="9"/>
</dbReference>
<feature type="disulfide bond" evidence="13">
    <location>
        <begin position="908"/>
        <end position="920"/>
    </location>
</feature>
<reference evidence="20 21" key="1">
    <citation type="journal article" date="2021" name="Elife">
        <title>Chloroplast acquisition without the gene transfer in kleptoplastic sea slugs, Plakobranchus ocellatus.</title>
        <authorList>
            <person name="Maeda T."/>
            <person name="Takahashi S."/>
            <person name="Yoshida T."/>
            <person name="Shimamura S."/>
            <person name="Takaki Y."/>
            <person name="Nagai Y."/>
            <person name="Toyoda A."/>
            <person name="Suzuki Y."/>
            <person name="Arimoto A."/>
            <person name="Ishii H."/>
            <person name="Satoh N."/>
            <person name="Nishiyama T."/>
            <person name="Hasebe M."/>
            <person name="Maruyama T."/>
            <person name="Minagawa J."/>
            <person name="Obokata J."/>
            <person name="Shigenobu S."/>
        </authorList>
    </citation>
    <scope>NUCLEOTIDE SEQUENCE [LARGE SCALE GENOMIC DNA]</scope>
</reference>
<dbReference type="SMART" id="SM00281">
    <property type="entry name" value="LamB"/>
    <property type="match status" value="1"/>
</dbReference>
<proteinExistence type="predicted"/>
<evidence type="ECO:0000313" key="20">
    <source>
        <dbReference type="EMBL" id="GFO02129.1"/>
    </source>
</evidence>
<evidence type="ECO:0000256" key="7">
    <source>
        <dbReference type="ARBA" id="ARBA00022889"/>
    </source>
</evidence>
<evidence type="ECO:0000313" key="21">
    <source>
        <dbReference type="Proteomes" id="UP000735302"/>
    </source>
</evidence>
<keyword evidence="4 16" id="KW-0732">Signal</keyword>
<keyword evidence="9 13" id="KW-1015">Disulfide bond</keyword>
<dbReference type="InterPro" id="IPR000742">
    <property type="entry name" value="EGF"/>
</dbReference>
<dbReference type="InterPro" id="IPR002049">
    <property type="entry name" value="LE_dom"/>
</dbReference>
<dbReference type="GO" id="GO:0009887">
    <property type="term" value="P:animal organ morphogenesis"/>
    <property type="evidence" value="ECO:0007669"/>
    <property type="project" value="TreeGrafter"/>
</dbReference>
<keyword evidence="10" id="KW-0325">Glycoprotein</keyword>
<dbReference type="FunFam" id="2.10.25.10:FF:000130">
    <property type="entry name" value="Laminin subunit beta 1"/>
    <property type="match status" value="1"/>
</dbReference>
<dbReference type="FunFam" id="2.10.25.10:FF:000758">
    <property type="entry name" value="Laminin subunit gamma 1"/>
    <property type="match status" value="1"/>
</dbReference>
<feature type="domain" description="Laminin EGF-like" evidence="17">
    <location>
        <begin position="860"/>
        <end position="907"/>
    </location>
</feature>
<dbReference type="FunFam" id="2.10.25.10:FF:000084">
    <property type="entry name" value="Laminin subunit alpha 3"/>
    <property type="match status" value="1"/>
</dbReference>
<dbReference type="FunFam" id="2.10.25.10:FF:000094">
    <property type="entry name" value="Laminin subunit alpha-2"/>
    <property type="match status" value="1"/>
</dbReference>
<feature type="disulfide bond" evidence="13">
    <location>
        <begin position="390"/>
        <end position="399"/>
    </location>
</feature>
<dbReference type="InterPro" id="IPR008211">
    <property type="entry name" value="Laminin_N"/>
</dbReference>
<evidence type="ECO:0000256" key="13">
    <source>
        <dbReference type="PROSITE-ProRule" id="PRU00460"/>
    </source>
</evidence>
<dbReference type="Gene3D" id="2.10.25.10">
    <property type="entry name" value="Laminin"/>
    <property type="match status" value="9"/>
</dbReference>
<dbReference type="FunFam" id="2.10.25.10:FF:000105">
    <property type="entry name" value="laminin subunit gamma-1"/>
    <property type="match status" value="1"/>
</dbReference>
<feature type="coiled-coil region" evidence="14">
    <location>
        <begin position="1211"/>
        <end position="1252"/>
    </location>
</feature>
<feature type="disulfide bond" evidence="13">
    <location>
        <begin position="860"/>
        <end position="872"/>
    </location>
</feature>
<feature type="disulfide bond" evidence="13">
    <location>
        <begin position="881"/>
        <end position="890"/>
    </location>
</feature>
<feature type="disulfide bond" evidence="13">
    <location>
        <begin position="320"/>
        <end position="332"/>
    </location>
</feature>
<evidence type="ECO:0000256" key="10">
    <source>
        <dbReference type="ARBA" id="ARBA00023180"/>
    </source>
</evidence>
<evidence type="ECO:0000256" key="1">
    <source>
        <dbReference type="ARBA" id="ARBA00004302"/>
    </source>
</evidence>
<dbReference type="InterPro" id="IPR056863">
    <property type="entry name" value="LMN_ATRN_NET-like_EGF"/>
</dbReference>
<dbReference type="Gene3D" id="2.60.120.260">
    <property type="entry name" value="Galactose-binding domain-like"/>
    <property type="match status" value="1"/>
</dbReference>
<feature type="domain" description="Laminin EGF-like" evidence="17">
    <location>
        <begin position="320"/>
        <end position="366"/>
    </location>
</feature>
<evidence type="ECO:0000256" key="16">
    <source>
        <dbReference type="SAM" id="SignalP"/>
    </source>
</evidence>
<feature type="domain" description="Laminin IV type A" evidence="18">
    <location>
        <begin position="446"/>
        <end position="617"/>
    </location>
</feature>
<evidence type="ECO:0000256" key="8">
    <source>
        <dbReference type="ARBA" id="ARBA00023054"/>
    </source>
</evidence>
<dbReference type="Proteomes" id="UP000735302">
    <property type="component" value="Unassembled WGS sequence"/>
</dbReference>
<dbReference type="Pfam" id="PF00055">
    <property type="entry name" value="Laminin_N"/>
    <property type="match status" value="1"/>
</dbReference>
<feature type="coiled-coil region" evidence="14">
    <location>
        <begin position="1153"/>
        <end position="1180"/>
    </location>
</feature>
<keyword evidence="21" id="KW-1185">Reference proteome</keyword>
<feature type="compositionally biased region" description="Basic and acidic residues" evidence="15">
    <location>
        <begin position="18"/>
        <end position="30"/>
    </location>
</feature>
<dbReference type="InterPro" id="IPR000034">
    <property type="entry name" value="Laminin_IV"/>
</dbReference>
<feature type="coiled-coil region" evidence="14">
    <location>
        <begin position="1026"/>
        <end position="1074"/>
    </location>
</feature>
<evidence type="ECO:0000256" key="2">
    <source>
        <dbReference type="ARBA" id="ARBA00022525"/>
    </source>
</evidence>
<feature type="coiled-coil region" evidence="14">
    <location>
        <begin position="1350"/>
        <end position="1440"/>
    </location>
</feature>
<feature type="disulfide bond" evidence="13">
    <location>
        <begin position="862"/>
        <end position="879"/>
    </location>
</feature>
<feature type="coiled-coil region" evidence="14">
    <location>
        <begin position="1466"/>
        <end position="1509"/>
    </location>
</feature>
<evidence type="ECO:0000259" key="17">
    <source>
        <dbReference type="PROSITE" id="PS50027"/>
    </source>
</evidence>
<keyword evidence="3" id="KW-0272">Extracellular matrix</keyword>
<feature type="signal peptide" evidence="16">
    <location>
        <begin position="1"/>
        <end position="19"/>
    </location>
</feature>
<dbReference type="PROSITE" id="PS51117">
    <property type="entry name" value="LAMININ_NTER"/>
    <property type="match status" value="1"/>
</dbReference>
<feature type="domain" description="Laminin EGF-like" evidence="17">
    <location>
        <begin position="908"/>
        <end position="953"/>
    </location>
</feature>
<comment type="subcellular location">
    <subcellularLocation>
        <location evidence="1">Secreted</location>
        <location evidence="1">Extracellular space</location>
        <location evidence="1">Extracellular matrix</location>
        <location evidence="1">Basement membrane</location>
    </subcellularLocation>
</comment>